<protein>
    <recommendedName>
        <fullName evidence="4">BED-type domain-containing protein</fullName>
    </recommendedName>
</protein>
<proteinExistence type="predicted"/>
<reference evidence="2" key="1">
    <citation type="submission" date="2022-03" db="EMBL/GenBank/DDBJ databases">
        <authorList>
            <person name="Sayadi A."/>
        </authorList>
    </citation>
    <scope>NUCLEOTIDE SEQUENCE</scope>
</reference>
<evidence type="ECO:0000313" key="2">
    <source>
        <dbReference type="EMBL" id="CAH2016321.1"/>
    </source>
</evidence>
<organism evidence="2 3">
    <name type="scientific">Acanthoscelides obtectus</name>
    <name type="common">Bean weevil</name>
    <name type="synonym">Bruchus obtectus</name>
    <dbReference type="NCBI Taxonomy" id="200917"/>
    <lineage>
        <taxon>Eukaryota</taxon>
        <taxon>Metazoa</taxon>
        <taxon>Ecdysozoa</taxon>
        <taxon>Arthropoda</taxon>
        <taxon>Hexapoda</taxon>
        <taxon>Insecta</taxon>
        <taxon>Pterygota</taxon>
        <taxon>Neoptera</taxon>
        <taxon>Endopterygota</taxon>
        <taxon>Coleoptera</taxon>
        <taxon>Polyphaga</taxon>
        <taxon>Cucujiformia</taxon>
        <taxon>Chrysomeloidea</taxon>
        <taxon>Chrysomelidae</taxon>
        <taxon>Bruchinae</taxon>
        <taxon>Bruchini</taxon>
        <taxon>Acanthoscelides</taxon>
    </lineage>
</organism>
<feature type="region of interest" description="Disordered" evidence="1">
    <location>
        <begin position="18"/>
        <end position="46"/>
    </location>
</feature>
<dbReference type="Proteomes" id="UP001152888">
    <property type="component" value="Unassembled WGS sequence"/>
</dbReference>
<evidence type="ECO:0000313" key="3">
    <source>
        <dbReference type="Proteomes" id="UP001152888"/>
    </source>
</evidence>
<evidence type="ECO:0008006" key="4">
    <source>
        <dbReference type="Google" id="ProtNLM"/>
    </source>
</evidence>
<dbReference type="OrthoDB" id="6779123at2759"/>
<keyword evidence="3" id="KW-1185">Reference proteome</keyword>
<sequence length="181" mass="20610">MDSIKKYFGLAENQPSTLKRGRAVSESEETEELNIPPAKATEKKKSRKQGFSLKWLEDPLFSGWLFKSKDGKAKCICCNIYLSTKKSDLLKHAKTGKHTLNSQNVSNTKTISVLFKQQNITKDVMIADLRYSLLVVAHNFSFNSVKHVVDISKRIFSDSSMSEKVKLSRTKCTLLKMFFHL</sequence>
<accession>A0A9P0QB20</accession>
<dbReference type="AlphaFoldDB" id="A0A9P0QB20"/>
<evidence type="ECO:0000256" key="1">
    <source>
        <dbReference type="SAM" id="MobiDB-lite"/>
    </source>
</evidence>
<comment type="caution">
    <text evidence="2">The sequence shown here is derived from an EMBL/GenBank/DDBJ whole genome shotgun (WGS) entry which is preliminary data.</text>
</comment>
<name>A0A9P0QB20_ACAOB</name>
<dbReference type="EMBL" id="CAKOFQ010008870">
    <property type="protein sequence ID" value="CAH2016321.1"/>
    <property type="molecule type" value="Genomic_DNA"/>
</dbReference>
<gene>
    <name evidence="2" type="ORF">ACAOBT_LOCUS35293</name>
</gene>